<feature type="compositionally biased region" description="Polar residues" evidence="1">
    <location>
        <begin position="81"/>
        <end position="90"/>
    </location>
</feature>
<feature type="region of interest" description="Disordered" evidence="1">
    <location>
        <begin position="1"/>
        <end position="256"/>
    </location>
</feature>
<dbReference type="PANTHER" id="PTHR46370:SF1">
    <property type="entry name" value="GPALPP MOTIFS-CONTAINING PROTEIN 1"/>
    <property type="match status" value="1"/>
</dbReference>
<feature type="compositionally biased region" description="Polar residues" evidence="1">
    <location>
        <begin position="129"/>
        <end position="148"/>
    </location>
</feature>
<reference evidence="3 4" key="1">
    <citation type="submission" date="2019-04" db="EMBL/GenBank/DDBJ databases">
        <title>Friends and foes A comparative genomics study of 23 Aspergillus species from section Flavi.</title>
        <authorList>
            <consortium name="DOE Joint Genome Institute"/>
            <person name="Kjaerbolling I."/>
            <person name="Vesth T."/>
            <person name="Frisvad J.C."/>
            <person name="Nybo J.L."/>
            <person name="Theobald S."/>
            <person name="Kildgaard S."/>
            <person name="Isbrandt T."/>
            <person name="Kuo A."/>
            <person name="Sato A."/>
            <person name="Lyhne E.K."/>
            <person name="Kogle M.E."/>
            <person name="Wiebenga A."/>
            <person name="Kun R.S."/>
            <person name="Lubbers R.J."/>
            <person name="Makela M.R."/>
            <person name="Barry K."/>
            <person name="Chovatia M."/>
            <person name="Clum A."/>
            <person name="Daum C."/>
            <person name="Haridas S."/>
            <person name="He G."/>
            <person name="LaButti K."/>
            <person name="Lipzen A."/>
            <person name="Mondo S."/>
            <person name="Riley R."/>
            <person name="Salamov A."/>
            <person name="Simmons B.A."/>
            <person name="Magnuson J.K."/>
            <person name="Henrissat B."/>
            <person name="Mortensen U.H."/>
            <person name="Larsen T.O."/>
            <person name="Devries R.P."/>
            <person name="Grigoriev I.V."/>
            <person name="Machida M."/>
            <person name="Baker S.E."/>
            <person name="Andersen M.R."/>
        </authorList>
    </citation>
    <scope>NUCLEOTIDE SEQUENCE [LARGE SCALE GENOMIC DNA]</scope>
    <source>
        <strain evidence="3 4">CBS 117625</strain>
    </source>
</reference>
<evidence type="ECO:0000259" key="2">
    <source>
        <dbReference type="Pfam" id="PF12572"/>
    </source>
</evidence>
<dbReference type="Pfam" id="PF12572">
    <property type="entry name" value="DUF3752"/>
    <property type="match status" value="1"/>
</dbReference>
<dbReference type="RefSeq" id="XP_031906721.1">
    <property type="nucleotide sequence ID" value="XM_032056471.1"/>
</dbReference>
<dbReference type="GeneID" id="43640681"/>
<dbReference type="AlphaFoldDB" id="A0A5N6S7L6"/>
<feature type="compositionally biased region" description="Acidic residues" evidence="1">
    <location>
        <begin position="47"/>
        <end position="59"/>
    </location>
</feature>
<keyword evidence="4" id="KW-1185">Reference proteome</keyword>
<dbReference type="InterPro" id="IPR046331">
    <property type="entry name" value="GPAM1-like"/>
</dbReference>
<feature type="domain" description="DUF3752" evidence="2">
    <location>
        <begin position="107"/>
        <end position="251"/>
    </location>
</feature>
<evidence type="ECO:0000313" key="3">
    <source>
        <dbReference type="EMBL" id="KAE8130658.1"/>
    </source>
</evidence>
<evidence type="ECO:0000256" key="1">
    <source>
        <dbReference type="SAM" id="MobiDB-lite"/>
    </source>
</evidence>
<proteinExistence type="predicted"/>
<feature type="compositionally biased region" description="Basic and acidic residues" evidence="1">
    <location>
        <begin position="149"/>
        <end position="158"/>
    </location>
</feature>
<gene>
    <name evidence="3" type="ORF">BDV38DRAFT_266736</name>
</gene>
<feature type="compositionally biased region" description="Basic and acidic residues" evidence="1">
    <location>
        <begin position="94"/>
        <end position="103"/>
    </location>
</feature>
<dbReference type="InterPro" id="IPR022226">
    <property type="entry name" value="DUF3752"/>
</dbReference>
<name>A0A5N6S7L6_ASPPS</name>
<sequence length="256" mass="28730">MDQSEKRKFEQPTPYPEHGDDNTDKRRRVVGPTLPLSNPADDRTLDSEGENESSDDDDIGPSLPPSGPMKTRLVDARIQGDTLNGPSTEQGYAGKDRSYRDEWMLQPPGSTGRTARVDPTRLRNRKFQSGRSAPNSQSGEIDSSWTETPEQKMKRLQDKVMGVSTFGANKDQVTRPARASQAMQDRIQKYNDAKRKENVSQPLEECKKGDGEDPSSRPFDREKDMAISSNITNSQRREMINKAGDFGSRFSKGNYL</sequence>
<dbReference type="Proteomes" id="UP000325672">
    <property type="component" value="Unassembled WGS sequence"/>
</dbReference>
<feature type="compositionally biased region" description="Basic and acidic residues" evidence="1">
    <location>
        <begin position="1"/>
        <end position="10"/>
    </location>
</feature>
<evidence type="ECO:0000313" key="4">
    <source>
        <dbReference type="Proteomes" id="UP000325672"/>
    </source>
</evidence>
<feature type="compositionally biased region" description="Basic and acidic residues" evidence="1">
    <location>
        <begin position="186"/>
        <end position="225"/>
    </location>
</feature>
<dbReference type="OrthoDB" id="73491at2759"/>
<dbReference type="EMBL" id="ML743742">
    <property type="protein sequence ID" value="KAE8130658.1"/>
    <property type="molecule type" value="Genomic_DNA"/>
</dbReference>
<accession>A0A5N6S7L6</accession>
<protein>
    <recommendedName>
        <fullName evidence="2">DUF3752 domain-containing protein</fullName>
    </recommendedName>
</protein>
<dbReference type="PANTHER" id="PTHR46370">
    <property type="entry name" value="GPALPP MOTIFS-CONTAINING PROTEIN 1"/>
    <property type="match status" value="1"/>
</dbReference>
<organism evidence="3 4">
    <name type="scientific">Aspergillus pseudotamarii</name>
    <dbReference type="NCBI Taxonomy" id="132259"/>
    <lineage>
        <taxon>Eukaryota</taxon>
        <taxon>Fungi</taxon>
        <taxon>Dikarya</taxon>
        <taxon>Ascomycota</taxon>
        <taxon>Pezizomycotina</taxon>
        <taxon>Eurotiomycetes</taxon>
        <taxon>Eurotiomycetidae</taxon>
        <taxon>Eurotiales</taxon>
        <taxon>Aspergillaceae</taxon>
        <taxon>Aspergillus</taxon>
        <taxon>Aspergillus subgen. Circumdati</taxon>
    </lineage>
</organism>